<reference evidence="1 2" key="1">
    <citation type="journal article" date="2017" name="Nat. Ecol. Evol.">
        <title>Scallop genome provides insights into evolution of bilaterian karyotype and development.</title>
        <authorList>
            <person name="Wang S."/>
            <person name="Zhang J."/>
            <person name="Jiao W."/>
            <person name="Li J."/>
            <person name="Xun X."/>
            <person name="Sun Y."/>
            <person name="Guo X."/>
            <person name="Huan P."/>
            <person name="Dong B."/>
            <person name="Zhang L."/>
            <person name="Hu X."/>
            <person name="Sun X."/>
            <person name="Wang J."/>
            <person name="Zhao C."/>
            <person name="Wang Y."/>
            <person name="Wang D."/>
            <person name="Huang X."/>
            <person name="Wang R."/>
            <person name="Lv J."/>
            <person name="Li Y."/>
            <person name="Zhang Z."/>
            <person name="Liu B."/>
            <person name="Lu W."/>
            <person name="Hui Y."/>
            <person name="Liang J."/>
            <person name="Zhou Z."/>
            <person name="Hou R."/>
            <person name="Li X."/>
            <person name="Liu Y."/>
            <person name="Li H."/>
            <person name="Ning X."/>
            <person name="Lin Y."/>
            <person name="Zhao L."/>
            <person name="Xing Q."/>
            <person name="Dou J."/>
            <person name="Li Y."/>
            <person name="Mao J."/>
            <person name="Guo H."/>
            <person name="Dou H."/>
            <person name="Li T."/>
            <person name="Mu C."/>
            <person name="Jiang W."/>
            <person name="Fu Q."/>
            <person name="Fu X."/>
            <person name="Miao Y."/>
            <person name="Liu J."/>
            <person name="Yu Q."/>
            <person name="Li R."/>
            <person name="Liao H."/>
            <person name="Li X."/>
            <person name="Kong Y."/>
            <person name="Jiang Z."/>
            <person name="Chourrout D."/>
            <person name="Li R."/>
            <person name="Bao Z."/>
        </authorList>
    </citation>
    <scope>NUCLEOTIDE SEQUENCE [LARGE SCALE GENOMIC DNA]</scope>
    <source>
        <strain evidence="1 2">PY_sf001</strain>
    </source>
</reference>
<dbReference type="PANTHER" id="PTHR34487:SF1">
    <property type="entry name" value="ACYL-ACP THIOESTERASE"/>
    <property type="match status" value="1"/>
</dbReference>
<protein>
    <recommendedName>
        <fullName evidence="3">Acyl-ACP thioesterase</fullName>
    </recommendedName>
</protein>
<dbReference type="SUPFAM" id="SSF54637">
    <property type="entry name" value="Thioesterase/thiol ester dehydrase-isomerase"/>
    <property type="match status" value="2"/>
</dbReference>
<dbReference type="OrthoDB" id="6278306at2759"/>
<proteinExistence type="predicted"/>
<name>A0A210PXC5_MIZYE</name>
<dbReference type="InterPro" id="IPR029069">
    <property type="entry name" value="HotDog_dom_sf"/>
</dbReference>
<evidence type="ECO:0000313" key="2">
    <source>
        <dbReference type="Proteomes" id="UP000242188"/>
    </source>
</evidence>
<evidence type="ECO:0000313" key="1">
    <source>
        <dbReference type="EMBL" id="OWF41119.1"/>
    </source>
</evidence>
<organism evidence="1 2">
    <name type="scientific">Mizuhopecten yessoensis</name>
    <name type="common">Japanese scallop</name>
    <name type="synonym">Patinopecten yessoensis</name>
    <dbReference type="NCBI Taxonomy" id="6573"/>
    <lineage>
        <taxon>Eukaryota</taxon>
        <taxon>Metazoa</taxon>
        <taxon>Spiralia</taxon>
        <taxon>Lophotrochozoa</taxon>
        <taxon>Mollusca</taxon>
        <taxon>Bivalvia</taxon>
        <taxon>Autobranchia</taxon>
        <taxon>Pteriomorphia</taxon>
        <taxon>Pectinida</taxon>
        <taxon>Pectinoidea</taxon>
        <taxon>Pectinidae</taxon>
        <taxon>Mizuhopecten</taxon>
    </lineage>
</organism>
<dbReference type="AlphaFoldDB" id="A0A210PXC5"/>
<dbReference type="PANTHER" id="PTHR34487">
    <property type="entry name" value="ACYL-ACP THIOESTERASE"/>
    <property type="match status" value="1"/>
</dbReference>
<accession>A0A210PXC5</accession>
<comment type="caution">
    <text evidence="1">The sequence shown here is derived from an EMBL/GenBank/DDBJ whole genome shotgun (WGS) entry which is preliminary data.</text>
</comment>
<dbReference type="Gene3D" id="3.10.129.10">
    <property type="entry name" value="Hotdog Thioesterase"/>
    <property type="match status" value="1"/>
</dbReference>
<dbReference type="Proteomes" id="UP000242188">
    <property type="component" value="Unassembled WGS sequence"/>
</dbReference>
<sequence>MLPTVLRRSTNLAKQMLYNRGNLAHKRLYSTDNTEKHGNNRKEALLALNYRLEHVDSTVPEAVVKHPGLSYNDYDSNGQPKIWMIMKMLESIRFFAHHYPLDDTGRTFRDYEQMTKDCLMFLVTSEFILSKGIYRPSPITPWMKTSVKGGYVGKTSLNASTEMRCENSGQIMASNINQIVCVDKRSRRPMPLPLWWREKYSESGKKHKALNINKFEIPDETCIYHTNVAWSDTDLNLHANWTAYARFAVDAAHHCYQNGALQNFEDNFANGIHKVQIYFYGESVQGDKLAVHVWEDKTDHRLLMVDIFNKGQSICQIKLFFH</sequence>
<keyword evidence="2" id="KW-1185">Reference proteome</keyword>
<evidence type="ECO:0008006" key="3">
    <source>
        <dbReference type="Google" id="ProtNLM"/>
    </source>
</evidence>
<gene>
    <name evidence="1" type="ORF">KP79_PYT04784</name>
</gene>
<dbReference type="EMBL" id="NEDP02005421">
    <property type="protein sequence ID" value="OWF41119.1"/>
    <property type="molecule type" value="Genomic_DNA"/>
</dbReference>